<evidence type="ECO:0000313" key="1">
    <source>
        <dbReference type="EMBL" id="POM62160.1"/>
    </source>
</evidence>
<dbReference type="AlphaFoldDB" id="A0A2P4X9E0"/>
<name>A0A2P4X9E0_9STRA</name>
<comment type="caution">
    <text evidence="1">The sequence shown here is derived from an EMBL/GenBank/DDBJ whole genome shotgun (WGS) entry which is preliminary data.</text>
</comment>
<dbReference type="EMBL" id="NCKW01015643">
    <property type="protein sequence ID" value="POM62160.1"/>
    <property type="molecule type" value="Genomic_DNA"/>
</dbReference>
<dbReference type="Proteomes" id="UP000237271">
    <property type="component" value="Unassembled WGS sequence"/>
</dbReference>
<gene>
    <name evidence="1" type="ORF">PHPALM_28715</name>
</gene>
<protein>
    <submittedName>
        <fullName evidence="1">Uncharacterized protein</fullName>
    </submittedName>
</protein>
<proteinExistence type="predicted"/>
<sequence>MSTLLTRLHVAPFQTLFESGSSVSKKQFDLGETASDTRSNKALDPNRLLQFLHGYSHVEALVKIATHGVEAQWSSIPSTRRPSPKNHGSCRRNLRAVTKNIREDQDCGQYTVVEADILYNRPSVICSPLGAAEKKGIDMTIDVSTIHDLSYRQGDSTNLSFKTDSVPTITHEPIPKIA</sequence>
<accession>A0A2P4X9E0</accession>
<dbReference type="OrthoDB" id="128450at2759"/>
<keyword evidence="2" id="KW-1185">Reference proteome</keyword>
<organism evidence="1 2">
    <name type="scientific">Phytophthora palmivora</name>
    <dbReference type="NCBI Taxonomy" id="4796"/>
    <lineage>
        <taxon>Eukaryota</taxon>
        <taxon>Sar</taxon>
        <taxon>Stramenopiles</taxon>
        <taxon>Oomycota</taxon>
        <taxon>Peronosporomycetes</taxon>
        <taxon>Peronosporales</taxon>
        <taxon>Peronosporaceae</taxon>
        <taxon>Phytophthora</taxon>
    </lineage>
</organism>
<reference evidence="1 2" key="1">
    <citation type="journal article" date="2017" name="Genome Biol. Evol.">
        <title>Phytophthora megakarya and P. palmivora, closely related causal agents of cacao black pod rot, underwent increases in genome sizes and gene numbers by different mechanisms.</title>
        <authorList>
            <person name="Ali S.S."/>
            <person name="Shao J."/>
            <person name="Lary D.J."/>
            <person name="Kronmiller B."/>
            <person name="Shen D."/>
            <person name="Strem M.D."/>
            <person name="Amoako-Attah I."/>
            <person name="Akrofi A.Y."/>
            <person name="Begoude B.A."/>
            <person name="Ten Hoopen G.M."/>
            <person name="Coulibaly K."/>
            <person name="Kebe B.I."/>
            <person name="Melnick R.L."/>
            <person name="Guiltinan M.J."/>
            <person name="Tyler B.M."/>
            <person name="Meinhardt L.W."/>
            <person name="Bailey B.A."/>
        </authorList>
    </citation>
    <scope>NUCLEOTIDE SEQUENCE [LARGE SCALE GENOMIC DNA]</scope>
    <source>
        <strain evidence="2">sbr112.9</strain>
    </source>
</reference>
<evidence type="ECO:0000313" key="2">
    <source>
        <dbReference type="Proteomes" id="UP000237271"/>
    </source>
</evidence>